<comment type="caution">
    <text evidence="9">The sequence shown here is derived from an EMBL/GenBank/DDBJ whole genome shotgun (WGS) entry which is preliminary data.</text>
</comment>
<dbReference type="EMBL" id="VHSF01000002">
    <property type="protein sequence ID" value="TRO65654.1"/>
    <property type="molecule type" value="Genomic_DNA"/>
</dbReference>
<keyword evidence="3" id="KW-0813">Transport</keyword>
<evidence type="ECO:0000256" key="4">
    <source>
        <dbReference type="ARBA" id="ARBA00022475"/>
    </source>
</evidence>
<dbReference type="RefSeq" id="WP_143410969.1">
    <property type="nucleotide sequence ID" value="NZ_VHSF01000002.1"/>
</dbReference>
<dbReference type="PANTHER" id="PTHR30047:SF7">
    <property type="entry name" value="HIGH-AFFINITY CHOLINE TRANSPORT PROTEIN"/>
    <property type="match status" value="1"/>
</dbReference>
<dbReference type="Proteomes" id="UP000315131">
    <property type="component" value="Unassembled WGS sequence"/>
</dbReference>
<protein>
    <submittedName>
        <fullName evidence="9">BCCT family transporter</fullName>
    </submittedName>
</protein>
<dbReference type="Pfam" id="PF02028">
    <property type="entry name" value="BCCT"/>
    <property type="match status" value="1"/>
</dbReference>
<feature type="transmembrane region" description="Helical" evidence="8">
    <location>
        <begin position="221"/>
        <end position="241"/>
    </location>
</feature>
<evidence type="ECO:0000256" key="5">
    <source>
        <dbReference type="ARBA" id="ARBA00022692"/>
    </source>
</evidence>
<evidence type="ECO:0000256" key="2">
    <source>
        <dbReference type="ARBA" id="ARBA00005658"/>
    </source>
</evidence>
<comment type="similarity">
    <text evidence="2">Belongs to the BCCT transporter (TC 2.A.15) family.</text>
</comment>
<keyword evidence="6 8" id="KW-1133">Transmembrane helix</keyword>
<evidence type="ECO:0000313" key="10">
    <source>
        <dbReference type="Proteomes" id="UP000315131"/>
    </source>
</evidence>
<keyword evidence="7 8" id="KW-0472">Membrane</keyword>
<evidence type="ECO:0000313" key="9">
    <source>
        <dbReference type="EMBL" id="TRO65654.1"/>
    </source>
</evidence>
<feature type="transmembrane region" description="Helical" evidence="8">
    <location>
        <begin position="51"/>
        <end position="70"/>
    </location>
</feature>
<name>A0A550I3V2_9FLAO</name>
<dbReference type="OrthoDB" id="9775735at2"/>
<evidence type="ECO:0000256" key="1">
    <source>
        <dbReference type="ARBA" id="ARBA00004651"/>
    </source>
</evidence>
<evidence type="ECO:0000256" key="8">
    <source>
        <dbReference type="SAM" id="Phobius"/>
    </source>
</evidence>
<reference evidence="9 10" key="1">
    <citation type="submission" date="2019-06" db="EMBL/GenBank/DDBJ databases">
        <title>Gramella sabulilitoris sp. nov., isolated from a marine sand.</title>
        <authorList>
            <person name="Yoon J.-H."/>
        </authorList>
    </citation>
    <scope>NUCLEOTIDE SEQUENCE [LARGE SCALE GENOMIC DNA]</scope>
    <source>
        <strain evidence="9 10">HSMS-1</strain>
    </source>
</reference>
<evidence type="ECO:0000256" key="3">
    <source>
        <dbReference type="ARBA" id="ARBA00022448"/>
    </source>
</evidence>
<feature type="transmembrane region" description="Helical" evidence="8">
    <location>
        <begin position="178"/>
        <end position="201"/>
    </location>
</feature>
<organism evidence="9 10">
    <name type="scientific">Christiangramia sabulilitoris</name>
    <dbReference type="NCBI Taxonomy" id="2583991"/>
    <lineage>
        <taxon>Bacteria</taxon>
        <taxon>Pseudomonadati</taxon>
        <taxon>Bacteroidota</taxon>
        <taxon>Flavobacteriia</taxon>
        <taxon>Flavobacteriales</taxon>
        <taxon>Flavobacteriaceae</taxon>
        <taxon>Christiangramia</taxon>
    </lineage>
</organism>
<evidence type="ECO:0000256" key="7">
    <source>
        <dbReference type="ARBA" id="ARBA00023136"/>
    </source>
</evidence>
<feature type="transmembrane region" description="Helical" evidence="8">
    <location>
        <begin position="135"/>
        <end position="158"/>
    </location>
</feature>
<dbReference type="AlphaFoldDB" id="A0A550I3V2"/>
<dbReference type="InterPro" id="IPR000060">
    <property type="entry name" value="BCCT_transptr"/>
</dbReference>
<keyword evidence="4" id="KW-1003">Cell membrane</keyword>
<feature type="transmembrane region" description="Helical" evidence="8">
    <location>
        <begin position="311"/>
        <end position="329"/>
    </location>
</feature>
<evidence type="ECO:0000256" key="6">
    <source>
        <dbReference type="ARBA" id="ARBA00022989"/>
    </source>
</evidence>
<feature type="transmembrane region" description="Helical" evidence="8">
    <location>
        <begin position="90"/>
        <end position="108"/>
    </location>
</feature>
<dbReference type="GO" id="GO:0022857">
    <property type="term" value="F:transmembrane transporter activity"/>
    <property type="evidence" value="ECO:0007669"/>
    <property type="project" value="InterPro"/>
</dbReference>
<feature type="transmembrane region" description="Helical" evidence="8">
    <location>
        <begin position="341"/>
        <end position="364"/>
    </location>
</feature>
<feature type="transmembrane region" description="Helical" evidence="8">
    <location>
        <begin position="395"/>
        <end position="423"/>
    </location>
</feature>
<feature type="transmembrane region" description="Helical" evidence="8">
    <location>
        <begin position="468"/>
        <end position="489"/>
    </location>
</feature>
<feature type="transmembrane region" description="Helical" evidence="8">
    <location>
        <begin position="435"/>
        <end position="456"/>
    </location>
</feature>
<feature type="transmembrane region" description="Helical" evidence="8">
    <location>
        <begin position="12"/>
        <end position="31"/>
    </location>
</feature>
<accession>A0A550I3V2</accession>
<proteinExistence type="inferred from homology"/>
<comment type="subcellular location">
    <subcellularLocation>
        <location evidence="1">Cell membrane</location>
        <topology evidence="1">Multi-pass membrane protein</topology>
    </subcellularLocation>
</comment>
<keyword evidence="10" id="KW-1185">Reference proteome</keyword>
<dbReference type="GO" id="GO:0005886">
    <property type="term" value="C:plasma membrane"/>
    <property type="evidence" value="ECO:0007669"/>
    <property type="project" value="UniProtKB-SubCell"/>
</dbReference>
<feature type="transmembrane region" description="Helical" evidence="8">
    <location>
        <begin position="253"/>
        <end position="271"/>
    </location>
</feature>
<dbReference type="PANTHER" id="PTHR30047">
    <property type="entry name" value="HIGH-AFFINITY CHOLINE TRANSPORT PROTEIN-RELATED"/>
    <property type="match status" value="1"/>
</dbReference>
<keyword evidence="5 8" id="KW-0812">Transmembrane</keyword>
<gene>
    <name evidence="9" type="ORF">FGM01_09670</name>
</gene>
<sequence>MKLSFNSLTKNKVFLTSAVLLILSSVLIFIFTNEFYNSIEETSLWVRNYFGTFYLWLGLGCVLFLLLVAISKFGRIRLGNSPPEFDRLSWIAMLYSAGMGAGILLRAVQEPVYMFLNPPIETGEPLEIISLEYTFYQWGFTAWAFYGLFALVIGYSIFVDKADIRLSSGFNSFSKLPFLPATIDILTILTTVIGLVAAIGLGTTQIEGGLSHLESKEPGSLIQNMGLVFMICSLAFLSAWAGVSKGIRRISNWNIYITILLLLFVFAYGNIPEILLNFFSSLYHYIVDFIPLSLAFGDYDPGVKFLTDWTYYYWAFWLAWAPFTGIFIARISRGRTIREMIFGVLLIPSLGSFFWFSVFGTSAFELIEKWKVYNNEFSNVFTSMFIFFENYPLPIVTSFIVIVLLISFLVTSVDSAIFVLSMFTDHGRKEPRKRFRLAWAILILIFCEAIIVLGHVKPNSNVLTAMQKFLIISSLPFAIFSLIIIMLFGRKLYRRRSEKF</sequence>